<gene>
    <name evidence="3" type="ORF">JJB97_17475</name>
</gene>
<evidence type="ECO:0000313" key="4">
    <source>
        <dbReference type="Proteomes" id="UP000659047"/>
    </source>
</evidence>
<evidence type="ECO:0000259" key="2">
    <source>
        <dbReference type="Pfam" id="PF24316"/>
    </source>
</evidence>
<dbReference type="RefSeq" id="WP_238715364.1">
    <property type="nucleotide sequence ID" value="NZ_JAEPBH010000088.1"/>
</dbReference>
<dbReference type="EMBL" id="JAEPBH010000088">
    <property type="protein sequence ID" value="MBK4717067.1"/>
    <property type="molecule type" value="Genomic_DNA"/>
</dbReference>
<dbReference type="Proteomes" id="UP000659047">
    <property type="component" value="Unassembled WGS sequence"/>
</dbReference>
<evidence type="ECO:0000313" key="3">
    <source>
        <dbReference type="EMBL" id="MBK4717067.1"/>
    </source>
</evidence>
<sequence>MADNKDGTKTIVKLCAAGVVLIILGYVLIWFLFMPTIGGSFGAGFPSGSGGSRVRSVIIDVEPQVVYRIDKNRFFTLEKYKDCTHGGFVYYNDTRRGIKELVTSGATDKEPQDELDLEVENDVMAFKGKFIYSASDNVIAYPFRVRNYKYGGENYYFTYKELNDKGIVFGGDMSYSIYELKVTDGAVYIRSSSTDKMYKKFNTPNSGEYESIAISKVTIDKISQDNAFHCNNNIKPRSVKYN</sequence>
<dbReference type="AlphaFoldDB" id="A0A8K0V4R5"/>
<name>A0A8K0V4R5_9ENTR</name>
<dbReference type="InterPro" id="IPR057562">
    <property type="entry name" value="Tli3-like_dom"/>
</dbReference>
<proteinExistence type="predicted"/>
<protein>
    <recommendedName>
        <fullName evidence="2">Tli3-like domain-containing protein</fullName>
    </recommendedName>
</protein>
<organism evidence="3 4">
    <name type="scientific">Tenebrionibacter intestinalis</name>
    <dbReference type="NCBI Taxonomy" id="2799638"/>
    <lineage>
        <taxon>Bacteria</taxon>
        <taxon>Pseudomonadati</taxon>
        <taxon>Pseudomonadota</taxon>
        <taxon>Gammaproteobacteria</taxon>
        <taxon>Enterobacterales</taxon>
        <taxon>Enterobacteriaceae</taxon>
        <taxon>Tenebrionibacter/Tenebrionicola group</taxon>
        <taxon>Tenebrionibacter</taxon>
    </lineage>
</organism>
<accession>A0A8K0V4R5</accession>
<keyword evidence="1" id="KW-0472">Membrane</keyword>
<comment type="caution">
    <text evidence="3">The sequence shown here is derived from an EMBL/GenBank/DDBJ whole genome shotgun (WGS) entry which is preliminary data.</text>
</comment>
<keyword evidence="4" id="KW-1185">Reference proteome</keyword>
<dbReference type="Pfam" id="PF24316">
    <property type="entry name" value="Tli3"/>
    <property type="match status" value="1"/>
</dbReference>
<keyword evidence="1" id="KW-1133">Transmembrane helix</keyword>
<evidence type="ECO:0000256" key="1">
    <source>
        <dbReference type="SAM" id="Phobius"/>
    </source>
</evidence>
<keyword evidence="1" id="KW-0812">Transmembrane</keyword>
<feature type="transmembrane region" description="Helical" evidence="1">
    <location>
        <begin position="12"/>
        <end position="33"/>
    </location>
</feature>
<reference evidence="3" key="1">
    <citation type="submission" date="2021-01" db="EMBL/GenBank/DDBJ databases">
        <title>Intestinitalea alba gen. nov., sp. nov., a novel genus of the family Enterobacteriaceae, isolated from the gut of the plastic-eating mealworm Tenebrio molitor L.</title>
        <authorList>
            <person name="Yang Y."/>
        </authorList>
    </citation>
    <scope>NUCLEOTIDE SEQUENCE</scope>
    <source>
        <strain evidence="3">BIT-L3</strain>
    </source>
</reference>
<feature type="domain" description="Tli3-like" evidence="2">
    <location>
        <begin position="60"/>
        <end position="181"/>
    </location>
</feature>